<keyword evidence="4" id="KW-0862">Zinc</keyword>
<dbReference type="GO" id="GO:0009231">
    <property type="term" value="P:riboflavin biosynthetic process"/>
    <property type="evidence" value="ECO:0007669"/>
    <property type="project" value="TreeGrafter"/>
</dbReference>
<proteinExistence type="inferred from homology"/>
<keyword evidence="7" id="KW-1185">Reference proteome</keyword>
<dbReference type="GO" id="GO:0016811">
    <property type="term" value="F:hydrolase activity, acting on carbon-nitrogen (but not peptide) bonds, in linear amides"/>
    <property type="evidence" value="ECO:0007669"/>
    <property type="project" value="TreeGrafter"/>
</dbReference>
<dbReference type="PANTHER" id="PTHR35005:SF1">
    <property type="entry name" value="2-AMINO-5-FORMYLAMINO-6-RIBOSYLAMINOPYRIMIDIN-4(3H)-ONE 5'-MONOPHOSPHATE DEFORMYLASE"/>
    <property type="match status" value="1"/>
</dbReference>
<comment type="cofactor">
    <cofactor evidence="1">
        <name>Zn(2+)</name>
        <dbReference type="ChEBI" id="CHEBI:29105"/>
    </cofactor>
</comment>
<dbReference type="GO" id="GO:0046872">
    <property type="term" value="F:metal ion binding"/>
    <property type="evidence" value="ECO:0007669"/>
    <property type="project" value="UniProtKB-KW"/>
</dbReference>
<dbReference type="Pfam" id="PF02633">
    <property type="entry name" value="Creatininase"/>
    <property type="match status" value="1"/>
</dbReference>
<evidence type="ECO:0000313" key="7">
    <source>
        <dbReference type="Proteomes" id="UP000027982"/>
    </source>
</evidence>
<keyword evidence="3" id="KW-0378">Hydrolase</keyword>
<evidence type="ECO:0000256" key="2">
    <source>
        <dbReference type="ARBA" id="ARBA00022723"/>
    </source>
</evidence>
<keyword evidence="2" id="KW-0479">Metal-binding</keyword>
<dbReference type="EMBL" id="CP007139">
    <property type="protein sequence ID" value="AIE83371.1"/>
    <property type="molecule type" value="Genomic_DNA"/>
</dbReference>
<evidence type="ECO:0000313" key="6">
    <source>
        <dbReference type="EMBL" id="AIE83371.1"/>
    </source>
</evidence>
<dbReference type="KEGG" id="fgi:OP10G_0003"/>
<dbReference type="InterPro" id="IPR003785">
    <property type="entry name" value="Creatininase/forma_Hydrolase"/>
</dbReference>
<dbReference type="Gene3D" id="3.40.50.10310">
    <property type="entry name" value="Creatininase"/>
    <property type="match status" value="1"/>
</dbReference>
<dbReference type="SUPFAM" id="SSF102215">
    <property type="entry name" value="Creatininase"/>
    <property type="match status" value="1"/>
</dbReference>
<dbReference type="AlphaFoldDB" id="A0A068NIL5"/>
<dbReference type="OrthoDB" id="9801445at2"/>
<dbReference type="PANTHER" id="PTHR35005">
    <property type="entry name" value="3-DEHYDRO-SCYLLO-INOSOSE HYDROLASE"/>
    <property type="match status" value="1"/>
</dbReference>
<dbReference type="HOGENOM" id="CLU_055029_3_1_0"/>
<evidence type="ECO:0000256" key="4">
    <source>
        <dbReference type="ARBA" id="ARBA00022833"/>
    </source>
</evidence>
<sequence>MKLAELTWMDVEVLSRDVVVLIPTGSLEQHGPHLPLFTDSLIATAVAQGVEQAIPEQVLLTPTLWLGASGHHLKFPGSLSADFDTYMGAIGSVVQSLLPHGFRRFYVLNGHGGNTSPNDMAMRKLKALYPEGTFAHSGYFAFCEQAIAHTLEGPLKGMRHACEAEASLMLHLHPNLVRKEKLRDDGLIAEPPVKGPVHHFDEITEQGSFGYATFASAEKGRTIFEAAVAGATEELRTIATGYVLRGLEPAQESTR</sequence>
<reference evidence="6 7" key="1">
    <citation type="journal article" date="2014" name="PLoS ONE">
        <title>The first complete genome sequence of the class fimbriimonadia in the phylum armatimonadetes.</title>
        <authorList>
            <person name="Hu Z.Y."/>
            <person name="Wang Y.Z."/>
            <person name="Im W.T."/>
            <person name="Wang S.Y."/>
            <person name="Zhao G.P."/>
            <person name="Zheng H.J."/>
            <person name="Quan Z.X."/>
        </authorList>
    </citation>
    <scope>NUCLEOTIDE SEQUENCE [LARGE SCALE GENOMIC DNA]</scope>
    <source>
        <strain evidence="6">Gsoil 348</strain>
    </source>
</reference>
<name>A0A068NIL5_FIMGI</name>
<protein>
    <submittedName>
        <fullName evidence="6">Creatininase</fullName>
    </submittedName>
</protein>
<gene>
    <name evidence="6" type="ORF">OP10G_0003</name>
</gene>
<dbReference type="Proteomes" id="UP000027982">
    <property type="component" value="Chromosome"/>
</dbReference>
<organism evidence="6 7">
    <name type="scientific">Fimbriimonas ginsengisoli Gsoil 348</name>
    <dbReference type="NCBI Taxonomy" id="661478"/>
    <lineage>
        <taxon>Bacteria</taxon>
        <taxon>Bacillati</taxon>
        <taxon>Armatimonadota</taxon>
        <taxon>Fimbriimonadia</taxon>
        <taxon>Fimbriimonadales</taxon>
        <taxon>Fimbriimonadaceae</taxon>
        <taxon>Fimbriimonas</taxon>
    </lineage>
</organism>
<dbReference type="eggNOG" id="COG1402">
    <property type="taxonomic scope" value="Bacteria"/>
</dbReference>
<dbReference type="STRING" id="661478.OP10G_0003"/>
<dbReference type="InterPro" id="IPR024087">
    <property type="entry name" value="Creatininase-like_sf"/>
</dbReference>
<comment type="similarity">
    <text evidence="5">Belongs to the creatininase superfamily.</text>
</comment>
<accession>A0A068NIL5</accession>
<dbReference type="RefSeq" id="WP_025227947.1">
    <property type="nucleotide sequence ID" value="NZ_CP007139.1"/>
</dbReference>
<evidence type="ECO:0000256" key="3">
    <source>
        <dbReference type="ARBA" id="ARBA00022801"/>
    </source>
</evidence>
<evidence type="ECO:0000256" key="1">
    <source>
        <dbReference type="ARBA" id="ARBA00001947"/>
    </source>
</evidence>
<evidence type="ECO:0000256" key="5">
    <source>
        <dbReference type="ARBA" id="ARBA00024029"/>
    </source>
</evidence>